<feature type="region of interest" description="Disordered" evidence="7">
    <location>
        <begin position="1"/>
        <end position="214"/>
    </location>
</feature>
<dbReference type="Proteomes" id="UP000261520">
    <property type="component" value="Unplaced"/>
</dbReference>
<dbReference type="PANTHER" id="PTHR46174">
    <property type="entry name" value="CXXC-TYPE ZINC FINGER PROTEIN 1"/>
    <property type="match status" value="1"/>
</dbReference>
<feature type="compositionally biased region" description="Basic residues" evidence="7">
    <location>
        <begin position="85"/>
        <end position="103"/>
    </location>
</feature>
<evidence type="ECO:0000313" key="10">
    <source>
        <dbReference type="Proteomes" id="UP000261520"/>
    </source>
</evidence>
<dbReference type="InterPro" id="IPR037869">
    <property type="entry name" value="Spp1/CFP1"/>
</dbReference>
<organism evidence="9 10">
    <name type="scientific">Periophthalmus magnuspinnatus</name>
    <dbReference type="NCBI Taxonomy" id="409849"/>
    <lineage>
        <taxon>Eukaryota</taxon>
        <taxon>Metazoa</taxon>
        <taxon>Chordata</taxon>
        <taxon>Craniata</taxon>
        <taxon>Vertebrata</taxon>
        <taxon>Euteleostomi</taxon>
        <taxon>Actinopterygii</taxon>
        <taxon>Neopterygii</taxon>
        <taxon>Teleostei</taxon>
        <taxon>Neoteleostei</taxon>
        <taxon>Acanthomorphata</taxon>
        <taxon>Gobiaria</taxon>
        <taxon>Gobiiformes</taxon>
        <taxon>Gobioidei</taxon>
        <taxon>Gobiidae</taxon>
        <taxon>Oxudercinae</taxon>
        <taxon>Periophthalmus</taxon>
    </lineage>
</organism>
<keyword evidence="10" id="KW-1185">Reference proteome</keyword>
<feature type="domain" description="PHD-type" evidence="8">
    <location>
        <begin position="220"/>
        <end position="276"/>
    </location>
</feature>
<name>A0A3B4BH09_9GOBI</name>
<dbReference type="InterPro" id="IPR001965">
    <property type="entry name" value="Znf_PHD"/>
</dbReference>
<feature type="compositionally biased region" description="Acidic residues" evidence="7">
    <location>
        <begin position="128"/>
        <end position="137"/>
    </location>
</feature>
<feature type="region of interest" description="Disordered" evidence="7">
    <location>
        <begin position="402"/>
        <end position="445"/>
    </location>
</feature>
<dbReference type="InterPro" id="IPR019787">
    <property type="entry name" value="Znf_PHD-finger"/>
</dbReference>
<comment type="subcellular location">
    <subcellularLocation>
        <location evidence="1">Nucleus</location>
    </subcellularLocation>
</comment>
<reference evidence="9" key="1">
    <citation type="submission" date="2025-08" db="UniProtKB">
        <authorList>
            <consortium name="Ensembl"/>
        </authorList>
    </citation>
    <scope>IDENTIFICATION</scope>
</reference>
<keyword evidence="4" id="KW-0862">Zinc</keyword>
<evidence type="ECO:0000256" key="1">
    <source>
        <dbReference type="ARBA" id="ARBA00004123"/>
    </source>
</evidence>
<dbReference type="SMART" id="SM00249">
    <property type="entry name" value="PHD"/>
    <property type="match status" value="1"/>
</dbReference>
<dbReference type="GO" id="GO:0048188">
    <property type="term" value="C:Set1C/COMPASS complex"/>
    <property type="evidence" value="ECO:0007669"/>
    <property type="project" value="InterPro"/>
</dbReference>
<sequence>MPVEAAADSPEIPCPVRRSGRQAKRTDKLEEFLSTAKRAARKSAPPSLEGGDPPSQTPTDAETASEASFDGSTEAKAESPERRTRSGTRKQYTRKPQRARQTRSKGEVMAKDETETVCEKEEDKNDKETDETEDEEPEKPAVLVKRGPIRTYINKKRAASKNTTNVKNSAQVNKAATKENNKTRGATTAKSQKEELEDSSSTSTTSSSDESDDGGYDPNALYCICRQKHNKRYVFMICCDRCEEWFHGDCVGITEARGRLMERNGEDYICPNCTVKKNQVLRPATSGLSTSADKPKAETSSTAEEKAADDLGIKGRIEKASNPTGKKKIKIFQPDAAPKCIGPGCEKNAQPDSVYCGNDCILRHAAAAMKSITEPSQKDKTKQAKLIFAQPKPASMFLTMISSAPEDRRKVDSDEDYSPDSDEDDEDAHAEEQPPPPSTASWSSDHNYIAVTPEKTPSISTTVLNKKCMYLIEGLELLLNRLAVVYM</sequence>
<dbReference type="CDD" id="cd15639">
    <property type="entry name" value="PHD_DIDO1_like"/>
    <property type="match status" value="1"/>
</dbReference>
<evidence type="ECO:0000256" key="5">
    <source>
        <dbReference type="ARBA" id="ARBA00023242"/>
    </source>
</evidence>
<evidence type="ECO:0000256" key="7">
    <source>
        <dbReference type="SAM" id="MobiDB-lite"/>
    </source>
</evidence>
<dbReference type="InterPro" id="IPR011011">
    <property type="entry name" value="Znf_FYVE_PHD"/>
</dbReference>
<evidence type="ECO:0000256" key="6">
    <source>
        <dbReference type="PROSITE-ProRule" id="PRU00146"/>
    </source>
</evidence>
<keyword evidence="3 6" id="KW-0863">Zinc-finger</keyword>
<feature type="compositionally biased region" description="Basic and acidic residues" evidence="7">
    <location>
        <begin position="104"/>
        <end position="127"/>
    </location>
</feature>
<feature type="compositionally biased region" description="Acidic residues" evidence="7">
    <location>
        <begin position="413"/>
        <end position="429"/>
    </location>
</feature>
<dbReference type="GO" id="GO:0045893">
    <property type="term" value="P:positive regulation of DNA-templated transcription"/>
    <property type="evidence" value="ECO:0007669"/>
    <property type="project" value="TreeGrafter"/>
</dbReference>
<dbReference type="InterPro" id="IPR013083">
    <property type="entry name" value="Znf_RING/FYVE/PHD"/>
</dbReference>
<keyword evidence="5" id="KW-0539">Nucleus</keyword>
<dbReference type="PROSITE" id="PS01359">
    <property type="entry name" value="ZF_PHD_1"/>
    <property type="match status" value="1"/>
</dbReference>
<evidence type="ECO:0000256" key="4">
    <source>
        <dbReference type="ARBA" id="ARBA00022833"/>
    </source>
</evidence>
<evidence type="ECO:0000256" key="3">
    <source>
        <dbReference type="ARBA" id="ARBA00022771"/>
    </source>
</evidence>
<accession>A0A3B4BH09</accession>
<dbReference type="Gene3D" id="3.30.40.10">
    <property type="entry name" value="Zinc/RING finger domain, C3HC4 (zinc finger)"/>
    <property type="match status" value="1"/>
</dbReference>
<dbReference type="Pfam" id="PF00628">
    <property type="entry name" value="PHD"/>
    <property type="match status" value="1"/>
</dbReference>
<feature type="compositionally biased region" description="Polar residues" evidence="7">
    <location>
        <begin position="57"/>
        <end position="66"/>
    </location>
</feature>
<dbReference type="SUPFAM" id="SSF57903">
    <property type="entry name" value="FYVE/PHD zinc finger"/>
    <property type="match status" value="1"/>
</dbReference>
<keyword evidence="2" id="KW-0479">Metal-binding</keyword>
<feature type="compositionally biased region" description="Basic and acidic residues" evidence="7">
    <location>
        <begin position="293"/>
        <end position="307"/>
    </location>
</feature>
<evidence type="ECO:0000313" key="9">
    <source>
        <dbReference type="Ensembl" id="ENSPMGP00000028869.1"/>
    </source>
</evidence>
<feature type="compositionally biased region" description="Low complexity" evidence="7">
    <location>
        <begin position="199"/>
        <end position="208"/>
    </location>
</feature>
<feature type="compositionally biased region" description="Basic and acidic residues" evidence="7">
    <location>
        <begin position="73"/>
        <end position="84"/>
    </location>
</feature>
<protein>
    <recommendedName>
        <fullName evidence="8">PHD-type domain-containing protein</fullName>
    </recommendedName>
</protein>
<dbReference type="PANTHER" id="PTHR46174:SF1">
    <property type="entry name" value="CXXC-TYPE ZINC FINGER PROTEIN 1"/>
    <property type="match status" value="1"/>
</dbReference>
<feature type="region of interest" description="Disordered" evidence="7">
    <location>
        <begin position="284"/>
        <end position="307"/>
    </location>
</feature>
<dbReference type="InterPro" id="IPR019786">
    <property type="entry name" value="Zinc_finger_PHD-type_CS"/>
</dbReference>
<dbReference type="GO" id="GO:0008270">
    <property type="term" value="F:zinc ion binding"/>
    <property type="evidence" value="ECO:0007669"/>
    <property type="project" value="UniProtKB-KW"/>
</dbReference>
<dbReference type="GO" id="GO:0097190">
    <property type="term" value="P:apoptotic signaling pathway"/>
    <property type="evidence" value="ECO:0007669"/>
    <property type="project" value="InterPro"/>
</dbReference>
<dbReference type="InterPro" id="IPR033082">
    <property type="entry name" value="DIDO1_PHD"/>
</dbReference>
<dbReference type="AlphaFoldDB" id="A0A3B4BH09"/>
<evidence type="ECO:0000256" key="2">
    <source>
        <dbReference type="ARBA" id="ARBA00022723"/>
    </source>
</evidence>
<dbReference type="Ensembl" id="ENSPMGT00000030733.1">
    <property type="protein sequence ID" value="ENSPMGP00000028869.1"/>
    <property type="gene ID" value="ENSPMGG00000023236.1"/>
</dbReference>
<dbReference type="PROSITE" id="PS50016">
    <property type="entry name" value="ZF_PHD_2"/>
    <property type="match status" value="1"/>
</dbReference>
<feature type="compositionally biased region" description="Polar residues" evidence="7">
    <location>
        <begin position="160"/>
        <end position="174"/>
    </location>
</feature>
<proteinExistence type="predicted"/>
<evidence type="ECO:0000259" key="8">
    <source>
        <dbReference type="PROSITE" id="PS50016"/>
    </source>
</evidence>
<reference evidence="9" key="2">
    <citation type="submission" date="2025-09" db="UniProtKB">
        <authorList>
            <consortium name="Ensembl"/>
        </authorList>
    </citation>
    <scope>IDENTIFICATION</scope>
</reference>